<dbReference type="InterPro" id="IPR000160">
    <property type="entry name" value="GGDEF_dom"/>
</dbReference>
<dbReference type="AlphaFoldDB" id="A0A0M3DM32"/>
<comment type="caution">
    <text evidence="3">The sequence shown here is derived from an EMBL/GenBank/DDBJ whole genome shotgun (WGS) entry which is preliminary data.</text>
</comment>
<feature type="transmembrane region" description="Helical" evidence="1">
    <location>
        <begin position="35"/>
        <end position="54"/>
    </location>
</feature>
<keyword evidence="4" id="KW-1185">Reference proteome</keyword>
<dbReference type="Pfam" id="PF00990">
    <property type="entry name" value="GGDEF"/>
    <property type="match status" value="1"/>
</dbReference>
<evidence type="ECO:0000313" key="4">
    <source>
        <dbReference type="Proteomes" id="UP000034407"/>
    </source>
</evidence>
<dbReference type="Gene3D" id="3.30.70.270">
    <property type="match status" value="1"/>
</dbReference>
<evidence type="ECO:0000313" key="3">
    <source>
        <dbReference type="EMBL" id="KKY02442.1"/>
    </source>
</evidence>
<keyword evidence="1" id="KW-0472">Membrane</keyword>
<dbReference type="InterPro" id="IPR043128">
    <property type="entry name" value="Rev_trsase/Diguanyl_cyclase"/>
</dbReference>
<gene>
    <name evidence="3" type="ORF">VN21_03165</name>
</gene>
<keyword evidence="1" id="KW-0812">Transmembrane</keyword>
<dbReference type="NCBIfam" id="TIGR00254">
    <property type="entry name" value="GGDEF"/>
    <property type="match status" value="1"/>
</dbReference>
<dbReference type="RefSeq" id="WP_046822012.1">
    <property type="nucleotide sequence ID" value="NZ_LBBT01000063.1"/>
</dbReference>
<organism evidence="3 4">
    <name type="scientific">Paraclostridium benzoelyticum</name>
    <dbReference type="NCBI Taxonomy" id="1629550"/>
    <lineage>
        <taxon>Bacteria</taxon>
        <taxon>Bacillati</taxon>
        <taxon>Bacillota</taxon>
        <taxon>Clostridia</taxon>
        <taxon>Peptostreptococcales</taxon>
        <taxon>Peptostreptococcaceae</taxon>
        <taxon>Paraclostridium</taxon>
    </lineage>
</organism>
<dbReference type="SMART" id="SM00267">
    <property type="entry name" value="GGDEF"/>
    <property type="match status" value="1"/>
</dbReference>
<feature type="transmembrane region" description="Helical" evidence="1">
    <location>
        <begin position="12"/>
        <end position="29"/>
    </location>
</feature>
<keyword evidence="1" id="KW-1133">Transmembrane helix</keyword>
<dbReference type="OrthoDB" id="2157599at2"/>
<name>A0A0M3DM32_9FIRM</name>
<feature type="transmembrane region" description="Helical" evidence="1">
    <location>
        <begin position="61"/>
        <end position="79"/>
    </location>
</feature>
<dbReference type="Proteomes" id="UP000034407">
    <property type="component" value="Unassembled WGS sequence"/>
</dbReference>
<proteinExistence type="predicted"/>
<evidence type="ECO:0000256" key="1">
    <source>
        <dbReference type="SAM" id="Phobius"/>
    </source>
</evidence>
<evidence type="ECO:0000259" key="2">
    <source>
        <dbReference type="PROSITE" id="PS50887"/>
    </source>
</evidence>
<dbReference type="PATRIC" id="fig|1629550.3.peg.3332"/>
<dbReference type="PROSITE" id="PS50887">
    <property type="entry name" value="GGDEF"/>
    <property type="match status" value="1"/>
</dbReference>
<protein>
    <submittedName>
        <fullName evidence="3">Diguanylate cyclase</fullName>
    </submittedName>
</protein>
<dbReference type="InterPro" id="IPR029787">
    <property type="entry name" value="Nucleotide_cyclase"/>
</dbReference>
<dbReference type="SUPFAM" id="SSF55073">
    <property type="entry name" value="Nucleotide cyclase"/>
    <property type="match status" value="1"/>
</dbReference>
<feature type="domain" description="GGDEF" evidence="2">
    <location>
        <begin position="159"/>
        <end position="282"/>
    </location>
</feature>
<reference evidence="3 4" key="1">
    <citation type="submission" date="2015-04" db="EMBL/GenBank/DDBJ databases">
        <title>Microcin producing Clostridium sp. JC272T.</title>
        <authorList>
            <person name="Jyothsna T."/>
            <person name="Sasikala C."/>
            <person name="Ramana C."/>
        </authorList>
    </citation>
    <scope>NUCLEOTIDE SEQUENCE [LARGE SCALE GENOMIC DNA]</scope>
    <source>
        <strain evidence="3 4">JC272</strain>
    </source>
</reference>
<accession>A0A0M3DM32</accession>
<feature type="transmembrane region" description="Helical" evidence="1">
    <location>
        <begin position="91"/>
        <end position="114"/>
    </location>
</feature>
<sequence>MDKLSKKIDSYMIALLLELFIVVIILFISKEDVNFLLNFIMLGITFLISITTYIGGIIVGLILTSVAIFMYATLIFYRNTVLNIDINYISYIWMAGIPIICMTSGRLSSVILSLQKNNEILKNKYKNLVTVDEVTGLGNIKHFYSTLEKEMSKSNRHKNKLALMIIKLPYYKEIRKIIGEEKTYNLIKSVSNIIIDSTRTEDERYYLESDMMGIIMPYTDFNGANTVKERIKKNVGELNLELNQGKSYIDIDTKIAIVEYKESINSAIEFKNLCEEELQYDV</sequence>
<dbReference type="EMBL" id="LBBT01000063">
    <property type="protein sequence ID" value="KKY02442.1"/>
    <property type="molecule type" value="Genomic_DNA"/>
</dbReference>